<evidence type="ECO:0000259" key="5">
    <source>
        <dbReference type="SMART" id="SM00482"/>
    </source>
</evidence>
<dbReference type="PANTHER" id="PTHR10133:SF27">
    <property type="entry name" value="DNA POLYMERASE NU"/>
    <property type="match status" value="1"/>
</dbReference>
<keyword evidence="6" id="KW-0378">Hydrolase</keyword>
<proteinExistence type="predicted"/>
<evidence type="ECO:0000313" key="7">
    <source>
        <dbReference type="Proteomes" id="UP000297983"/>
    </source>
</evidence>
<dbReference type="Pfam" id="PF00476">
    <property type="entry name" value="DNA_pol_A"/>
    <property type="match status" value="1"/>
</dbReference>
<dbReference type="AlphaFoldDB" id="A0A4R9AZI3"/>
<dbReference type="InterPro" id="IPR043502">
    <property type="entry name" value="DNA/RNA_pol_sf"/>
</dbReference>
<evidence type="ECO:0000256" key="3">
    <source>
        <dbReference type="ARBA" id="ARBA00049244"/>
    </source>
</evidence>
<dbReference type="EMBL" id="SOHL01000005">
    <property type="protein sequence ID" value="TFD73124.1"/>
    <property type="molecule type" value="Genomic_DNA"/>
</dbReference>
<dbReference type="NCBIfam" id="NF011538">
    <property type="entry name" value="PRK14975.1-1"/>
    <property type="match status" value="1"/>
</dbReference>
<evidence type="ECO:0000313" key="6">
    <source>
        <dbReference type="EMBL" id="TFD73124.1"/>
    </source>
</evidence>
<dbReference type="GO" id="GO:0003887">
    <property type="term" value="F:DNA-directed DNA polymerase activity"/>
    <property type="evidence" value="ECO:0007669"/>
    <property type="project" value="UniProtKB-EC"/>
</dbReference>
<evidence type="ECO:0000256" key="2">
    <source>
        <dbReference type="ARBA" id="ARBA00022705"/>
    </source>
</evidence>
<feature type="compositionally biased region" description="Low complexity" evidence="4">
    <location>
        <begin position="152"/>
        <end position="166"/>
    </location>
</feature>
<dbReference type="InterPro" id="IPR001098">
    <property type="entry name" value="DNA-dir_DNA_pol_A_palm_dom"/>
</dbReference>
<dbReference type="SMART" id="SM00482">
    <property type="entry name" value="POLAc"/>
    <property type="match status" value="1"/>
</dbReference>
<sequence length="627" mass="67856">MYVLVRQTTGGALLVDTLDDAGLPIDASHRLTLTEFRSFVSSLEAAARESITREPATPRWVWDDTARIYSVLLTAGIRVQRCHDLRLCHVILKNSALTTTSELAQAARDRWDVASTGASDQAEPRVTLFDFEADDDGDSVSSTGAADIMNPAAAGTTAGGPTAPGARESSTAQEFRRQLDAVASATEPGRLRLLLAAESAGALVAAEMRYAGLPWRTDVHDRLLTRELGPRVAPGVRPERLEVLARRIRLELHDASLNPDSPQELFKALQRAGLAITSTRGWELEKLQHPVIEPLLQYKKLSRLHNANGWAWMESWVVDGRFHPDYVPGGVVTGRWATRGGGALQLPKQIRGAVVADPGWKLVVADAAQLEPRILAALAQDTNMARAGRGTDLYTGIVSSGVAQTRDHAKVAMLGAMYGATTGESARLMPRLARAYPRAIALTESAARAGERGEVVTTRLGRSSPIPGTGWHEVQAQAYDPAATAIDERRARSQARDWGRFTRNFIVQGSAAEWALCWMAEIRRELTALPAPGSQANAVHDAARLRPPGARRAVTPAARARAPFHAQPHLVFFLHDEVIVHTPSEQTDAVAQIIATAAETAGRLLFGDFPVDFMLTVATVDNYGQAK</sequence>
<protein>
    <recommendedName>
        <fullName evidence="1">DNA-directed DNA polymerase</fullName>
        <ecNumber evidence="1">2.7.7.7</ecNumber>
    </recommendedName>
</protein>
<dbReference type="EC" id="2.7.7.7" evidence="1"/>
<dbReference type="Proteomes" id="UP000297983">
    <property type="component" value="Unassembled WGS sequence"/>
</dbReference>
<gene>
    <name evidence="6" type="ORF">E3T50_03375</name>
</gene>
<dbReference type="CDD" id="cd06444">
    <property type="entry name" value="DNA_pol_A"/>
    <property type="match status" value="1"/>
</dbReference>
<reference evidence="6 7" key="1">
    <citation type="submission" date="2019-03" db="EMBL/GenBank/DDBJ databases">
        <title>Genomics of glacier-inhabiting Cryobacterium strains.</title>
        <authorList>
            <person name="Liu Q."/>
            <person name="Xin Y.-H."/>
        </authorList>
    </citation>
    <scope>NUCLEOTIDE SEQUENCE [LARGE SCALE GENOMIC DNA]</scope>
    <source>
        <strain evidence="6 7">Hz16</strain>
    </source>
</reference>
<comment type="caution">
    <text evidence="6">The sequence shown here is derived from an EMBL/GenBank/DDBJ whole genome shotgun (WGS) entry which is preliminary data.</text>
</comment>
<keyword evidence="7" id="KW-1185">Reference proteome</keyword>
<accession>A0A4R9AZI3</accession>
<feature type="region of interest" description="Disordered" evidence="4">
    <location>
        <begin position="152"/>
        <end position="174"/>
    </location>
</feature>
<feature type="domain" description="DNA-directed DNA polymerase family A palm" evidence="5">
    <location>
        <begin position="347"/>
        <end position="586"/>
    </location>
</feature>
<evidence type="ECO:0000256" key="1">
    <source>
        <dbReference type="ARBA" id="ARBA00012417"/>
    </source>
</evidence>
<dbReference type="GO" id="GO:0006302">
    <property type="term" value="P:double-strand break repair"/>
    <property type="evidence" value="ECO:0007669"/>
    <property type="project" value="TreeGrafter"/>
</dbReference>
<dbReference type="Gene3D" id="3.30.70.370">
    <property type="match status" value="1"/>
</dbReference>
<dbReference type="PANTHER" id="PTHR10133">
    <property type="entry name" value="DNA POLYMERASE I"/>
    <property type="match status" value="1"/>
</dbReference>
<dbReference type="Gene3D" id="1.10.150.20">
    <property type="entry name" value="5' to 3' exonuclease, C-terminal subdomain"/>
    <property type="match status" value="1"/>
</dbReference>
<dbReference type="GO" id="GO:0003677">
    <property type="term" value="F:DNA binding"/>
    <property type="evidence" value="ECO:0007669"/>
    <property type="project" value="InterPro"/>
</dbReference>
<keyword evidence="2" id="KW-0235">DNA replication</keyword>
<keyword evidence="6" id="KW-0269">Exonuclease</keyword>
<dbReference type="InterPro" id="IPR002298">
    <property type="entry name" value="DNA_polymerase_A"/>
</dbReference>
<name>A0A4R9AZI3_9MICO</name>
<dbReference type="GO" id="GO:0004527">
    <property type="term" value="F:exonuclease activity"/>
    <property type="evidence" value="ECO:0007669"/>
    <property type="project" value="UniProtKB-KW"/>
</dbReference>
<dbReference type="GO" id="GO:0006261">
    <property type="term" value="P:DNA-templated DNA replication"/>
    <property type="evidence" value="ECO:0007669"/>
    <property type="project" value="InterPro"/>
</dbReference>
<evidence type="ECO:0000256" key="4">
    <source>
        <dbReference type="SAM" id="MobiDB-lite"/>
    </source>
</evidence>
<comment type="catalytic activity">
    <reaction evidence="3">
        <text>DNA(n) + a 2'-deoxyribonucleoside 5'-triphosphate = DNA(n+1) + diphosphate</text>
        <dbReference type="Rhea" id="RHEA:22508"/>
        <dbReference type="Rhea" id="RHEA-COMP:17339"/>
        <dbReference type="Rhea" id="RHEA-COMP:17340"/>
        <dbReference type="ChEBI" id="CHEBI:33019"/>
        <dbReference type="ChEBI" id="CHEBI:61560"/>
        <dbReference type="ChEBI" id="CHEBI:173112"/>
        <dbReference type="EC" id="2.7.7.7"/>
    </reaction>
</comment>
<dbReference type="SUPFAM" id="SSF56672">
    <property type="entry name" value="DNA/RNA polymerases"/>
    <property type="match status" value="1"/>
</dbReference>
<keyword evidence="6" id="KW-0540">Nuclease</keyword>
<organism evidence="6 7">
    <name type="scientific">Cryobacterium gelidum</name>
    <dbReference type="NCBI Taxonomy" id="1259164"/>
    <lineage>
        <taxon>Bacteria</taxon>
        <taxon>Bacillati</taxon>
        <taxon>Actinomycetota</taxon>
        <taxon>Actinomycetes</taxon>
        <taxon>Micrococcales</taxon>
        <taxon>Microbacteriaceae</taxon>
        <taxon>Cryobacterium</taxon>
    </lineage>
</organism>
<dbReference type="RefSeq" id="WP_134550589.1">
    <property type="nucleotide sequence ID" value="NZ_SOHL01000005.1"/>
</dbReference>